<reference evidence="2" key="1">
    <citation type="submission" date="2020-02" db="EMBL/GenBank/DDBJ databases">
        <authorList>
            <person name="Meier V. D."/>
        </authorList>
    </citation>
    <scope>NUCLEOTIDE SEQUENCE</scope>
    <source>
        <strain evidence="2">AVDCRST_MAG20</strain>
    </source>
</reference>
<organism evidence="2">
    <name type="scientific">uncultured Acidimicrobiales bacterium</name>
    <dbReference type="NCBI Taxonomy" id="310071"/>
    <lineage>
        <taxon>Bacteria</taxon>
        <taxon>Bacillati</taxon>
        <taxon>Actinomycetota</taxon>
        <taxon>Acidimicrobiia</taxon>
        <taxon>Acidimicrobiales</taxon>
        <taxon>environmental samples</taxon>
    </lineage>
</organism>
<feature type="region of interest" description="Disordered" evidence="1">
    <location>
        <begin position="1"/>
        <end position="37"/>
    </location>
</feature>
<protein>
    <submittedName>
        <fullName evidence="2">Uncharacterized protein</fullName>
    </submittedName>
</protein>
<feature type="non-terminal residue" evidence="2">
    <location>
        <position position="1"/>
    </location>
</feature>
<dbReference type="EMBL" id="CADCSY010000104">
    <property type="protein sequence ID" value="CAA9252622.1"/>
    <property type="molecule type" value="Genomic_DNA"/>
</dbReference>
<evidence type="ECO:0000313" key="2">
    <source>
        <dbReference type="EMBL" id="CAA9252622.1"/>
    </source>
</evidence>
<evidence type="ECO:0000256" key="1">
    <source>
        <dbReference type="SAM" id="MobiDB-lite"/>
    </source>
</evidence>
<name>A0A6J4IK55_9ACTN</name>
<feature type="non-terminal residue" evidence="2">
    <location>
        <position position="37"/>
    </location>
</feature>
<dbReference type="AlphaFoldDB" id="A0A6J4IK55"/>
<proteinExistence type="predicted"/>
<gene>
    <name evidence="2" type="ORF">AVDCRST_MAG20-2340</name>
</gene>
<feature type="compositionally biased region" description="Low complexity" evidence="1">
    <location>
        <begin position="1"/>
        <end position="17"/>
    </location>
</feature>
<accession>A0A6J4IK55</accession>
<sequence>WASTRCGRTAAARRTWPSWPPASPSASSRWRGQPVRS</sequence>